<evidence type="ECO:0000259" key="3">
    <source>
        <dbReference type="SMART" id="SM00481"/>
    </source>
</evidence>
<name>A0A9W8DPA7_9FUNG</name>
<proteinExistence type="predicted"/>
<comment type="caution">
    <text evidence="4">The sequence shown here is derived from an EMBL/GenBank/DDBJ whole genome shotgun (WGS) entry which is preliminary data.</text>
</comment>
<dbReference type="EMBL" id="JANBPU010000334">
    <property type="protein sequence ID" value="KAJ1912564.1"/>
    <property type="molecule type" value="Genomic_DNA"/>
</dbReference>
<keyword evidence="2" id="KW-0812">Transmembrane</keyword>
<dbReference type="Proteomes" id="UP001150538">
    <property type="component" value="Unassembled WGS sequence"/>
</dbReference>
<dbReference type="Gene3D" id="3.20.20.140">
    <property type="entry name" value="Metal-dependent hydrolases"/>
    <property type="match status" value="1"/>
</dbReference>
<feature type="compositionally biased region" description="Low complexity" evidence="1">
    <location>
        <begin position="64"/>
        <end position="75"/>
    </location>
</feature>
<dbReference type="GO" id="GO:0035312">
    <property type="term" value="F:5'-3' DNA exonuclease activity"/>
    <property type="evidence" value="ECO:0007669"/>
    <property type="project" value="TreeGrafter"/>
</dbReference>
<keyword evidence="5" id="KW-1185">Reference proteome</keyword>
<accession>A0A9W8DPA7</accession>
<feature type="region of interest" description="Disordered" evidence="1">
    <location>
        <begin position="94"/>
        <end position="114"/>
    </location>
</feature>
<dbReference type="SUPFAM" id="SSF89550">
    <property type="entry name" value="PHP domain-like"/>
    <property type="match status" value="1"/>
</dbReference>
<dbReference type="SMART" id="SM00481">
    <property type="entry name" value="POLIIIAc"/>
    <property type="match status" value="1"/>
</dbReference>
<evidence type="ECO:0000313" key="5">
    <source>
        <dbReference type="Proteomes" id="UP001150538"/>
    </source>
</evidence>
<feature type="domain" description="Polymerase/histidinol phosphatase N-terminal" evidence="3">
    <location>
        <begin position="208"/>
        <end position="276"/>
    </location>
</feature>
<dbReference type="OrthoDB" id="16564at2759"/>
<dbReference type="InterPro" id="IPR003141">
    <property type="entry name" value="Pol/His_phosphatase_N"/>
</dbReference>
<reference evidence="4" key="1">
    <citation type="submission" date="2022-07" db="EMBL/GenBank/DDBJ databases">
        <title>Phylogenomic reconstructions and comparative analyses of Kickxellomycotina fungi.</title>
        <authorList>
            <person name="Reynolds N.K."/>
            <person name="Stajich J.E."/>
            <person name="Barry K."/>
            <person name="Grigoriev I.V."/>
            <person name="Crous P."/>
            <person name="Smith M.E."/>
        </authorList>
    </citation>
    <scope>NUCLEOTIDE SEQUENCE</scope>
    <source>
        <strain evidence="4">NBRC 100468</strain>
    </source>
</reference>
<feature type="compositionally biased region" description="Low complexity" evidence="1">
    <location>
        <begin position="533"/>
        <end position="543"/>
    </location>
</feature>
<dbReference type="PANTHER" id="PTHR42924">
    <property type="entry name" value="EXONUCLEASE"/>
    <property type="match status" value="1"/>
</dbReference>
<protein>
    <recommendedName>
        <fullName evidence="3">Polymerase/histidinol phosphatase N-terminal domain-containing protein</fullName>
    </recommendedName>
</protein>
<gene>
    <name evidence="4" type="ORF">H4219_005549</name>
</gene>
<feature type="compositionally biased region" description="Polar residues" evidence="1">
    <location>
        <begin position="544"/>
        <end position="555"/>
    </location>
</feature>
<feature type="region of interest" description="Disordered" evidence="1">
    <location>
        <begin position="1"/>
        <end position="75"/>
    </location>
</feature>
<dbReference type="GO" id="GO:0004534">
    <property type="term" value="F:5'-3' RNA exonuclease activity"/>
    <property type="evidence" value="ECO:0007669"/>
    <property type="project" value="TreeGrafter"/>
</dbReference>
<evidence type="ECO:0000256" key="1">
    <source>
        <dbReference type="SAM" id="MobiDB-lite"/>
    </source>
</evidence>
<dbReference type="InterPro" id="IPR052018">
    <property type="entry name" value="PHP_domain"/>
</dbReference>
<feature type="compositionally biased region" description="Basic and acidic residues" evidence="1">
    <location>
        <begin position="1"/>
        <end position="19"/>
    </location>
</feature>
<sequence>MDNNKDNSRKLIGKKKDLDNDPIVSYEYGSLPSSSSSPFYDHPNKETIRTRNSLATGHYDDTTNDTNSSNTTTTVTSIQDKNMIKEKEQYLGWFSNKPRNPQTPSPLSSPNPKRKGHELFCQMIKNMIAITTTTTSNNTIKKLGFEFIKILGITLLVFLVLFLIMIPVSTQMTKDSTDYSKAQFNWTTDPRSYLTPMDPDFGNYNILLDAHSHTTYSDGKMTPEQLVEYSRANGYNALIVTDHQTVSGGLAAEKYALEKYPGEFIVIPGMEYRIHMNFIGINQTIPVHPAFPTDQDMREVIDKVHEMGGMVIVNHIPWSTKIELPWNIATLPDHPTRQTLMDMGVDGFEVINVSTFDLPTYQLLQRPENKNRFSMVTGSDVHSPDTAYAWTVLNAREFTKDAILDEIRNRRTSLLFDAAGLRQKANIPSNPQFYVMAPITMLSLYFASFYQTLRGMYSFQGSFCQPQRVEVYGSMFGFLVLWIVLFIVVGMGCAFVVGRVKCKIMEVVKKKKERKMRLSRSGSSNNEDDNGDDSLSVSPISSSTTHLINHSNNNL</sequence>
<dbReference type="InterPro" id="IPR004013">
    <property type="entry name" value="PHP_dom"/>
</dbReference>
<organism evidence="4 5">
    <name type="scientific">Mycoemilia scoparia</name>
    <dbReference type="NCBI Taxonomy" id="417184"/>
    <lineage>
        <taxon>Eukaryota</taxon>
        <taxon>Fungi</taxon>
        <taxon>Fungi incertae sedis</taxon>
        <taxon>Zoopagomycota</taxon>
        <taxon>Kickxellomycotina</taxon>
        <taxon>Kickxellomycetes</taxon>
        <taxon>Kickxellales</taxon>
        <taxon>Kickxellaceae</taxon>
        <taxon>Mycoemilia</taxon>
    </lineage>
</organism>
<keyword evidence="2" id="KW-0472">Membrane</keyword>
<keyword evidence="2" id="KW-1133">Transmembrane helix</keyword>
<evidence type="ECO:0000256" key="2">
    <source>
        <dbReference type="SAM" id="Phobius"/>
    </source>
</evidence>
<dbReference type="PANTHER" id="PTHR42924:SF3">
    <property type="entry name" value="POLYMERASE_HISTIDINOL PHOSPHATASE N-TERMINAL DOMAIN-CONTAINING PROTEIN"/>
    <property type="match status" value="1"/>
</dbReference>
<feature type="transmembrane region" description="Helical" evidence="2">
    <location>
        <begin position="471"/>
        <end position="497"/>
    </location>
</feature>
<evidence type="ECO:0000313" key="4">
    <source>
        <dbReference type="EMBL" id="KAJ1912564.1"/>
    </source>
</evidence>
<feature type="region of interest" description="Disordered" evidence="1">
    <location>
        <begin position="515"/>
        <end position="555"/>
    </location>
</feature>
<dbReference type="Pfam" id="PF02811">
    <property type="entry name" value="PHP"/>
    <property type="match status" value="1"/>
</dbReference>
<dbReference type="AlphaFoldDB" id="A0A9W8DPA7"/>
<dbReference type="NCBIfam" id="NF038032">
    <property type="entry name" value="CehA_McbA_metalo"/>
    <property type="match status" value="1"/>
</dbReference>
<dbReference type="InterPro" id="IPR016195">
    <property type="entry name" value="Pol/histidinol_Pase-like"/>
</dbReference>
<feature type="transmembrane region" description="Helical" evidence="2">
    <location>
        <begin position="147"/>
        <end position="168"/>
    </location>
</feature>